<dbReference type="InterPro" id="IPR017452">
    <property type="entry name" value="GPCR_Rhodpsn_7TM"/>
</dbReference>
<evidence type="ECO:0000256" key="5">
    <source>
        <dbReference type="ARBA" id="ARBA00023136"/>
    </source>
</evidence>
<feature type="transmembrane region" description="Helical" evidence="9">
    <location>
        <begin position="178"/>
        <end position="199"/>
    </location>
</feature>
<evidence type="ECO:0000256" key="3">
    <source>
        <dbReference type="ARBA" id="ARBA00022989"/>
    </source>
</evidence>
<reference evidence="11" key="1">
    <citation type="journal article" date="2019" name="bioRxiv">
        <title>The Genome of the Zebra Mussel, Dreissena polymorpha: A Resource for Invasive Species Research.</title>
        <authorList>
            <person name="McCartney M.A."/>
            <person name="Auch B."/>
            <person name="Kono T."/>
            <person name="Mallez S."/>
            <person name="Zhang Y."/>
            <person name="Obille A."/>
            <person name="Becker A."/>
            <person name="Abrahante J.E."/>
            <person name="Garbe J."/>
            <person name="Badalamenti J.P."/>
            <person name="Herman A."/>
            <person name="Mangelson H."/>
            <person name="Liachko I."/>
            <person name="Sullivan S."/>
            <person name="Sone E.D."/>
            <person name="Koren S."/>
            <person name="Silverstein K.A.T."/>
            <person name="Beckman K.B."/>
            <person name="Gohl D.M."/>
        </authorList>
    </citation>
    <scope>NUCLEOTIDE SEQUENCE</scope>
    <source>
        <strain evidence="11">Duluth1</strain>
        <tissue evidence="11">Whole animal</tissue>
    </source>
</reference>
<dbReference type="Proteomes" id="UP000828390">
    <property type="component" value="Unassembled WGS sequence"/>
</dbReference>
<comment type="caution">
    <text evidence="11">The sequence shown here is derived from an EMBL/GenBank/DDBJ whole genome shotgun (WGS) entry which is preliminary data.</text>
</comment>
<evidence type="ECO:0000256" key="6">
    <source>
        <dbReference type="ARBA" id="ARBA00023170"/>
    </source>
</evidence>
<keyword evidence="6 8" id="KW-0675">Receptor</keyword>
<accession>A0A9D4BCA8</accession>
<protein>
    <recommendedName>
        <fullName evidence="10">G-protein coupled receptors family 1 profile domain-containing protein</fullName>
    </recommendedName>
</protein>
<gene>
    <name evidence="11" type="ORF">DPMN_192204</name>
</gene>
<keyword evidence="7 8" id="KW-0807">Transducer</keyword>
<evidence type="ECO:0000256" key="2">
    <source>
        <dbReference type="ARBA" id="ARBA00022692"/>
    </source>
</evidence>
<evidence type="ECO:0000313" key="12">
    <source>
        <dbReference type="Proteomes" id="UP000828390"/>
    </source>
</evidence>
<comment type="similarity">
    <text evidence="8">Belongs to the G-protein coupled receptor 1 family.</text>
</comment>
<dbReference type="PANTHER" id="PTHR24243:SF208">
    <property type="entry name" value="PYROKININ-1 RECEPTOR"/>
    <property type="match status" value="1"/>
</dbReference>
<dbReference type="SUPFAM" id="SSF81321">
    <property type="entry name" value="Family A G protein-coupled receptor-like"/>
    <property type="match status" value="1"/>
</dbReference>
<keyword evidence="2 8" id="KW-0812">Transmembrane</keyword>
<evidence type="ECO:0000256" key="8">
    <source>
        <dbReference type="RuleBase" id="RU000688"/>
    </source>
</evidence>
<evidence type="ECO:0000256" key="9">
    <source>
        <dbReference type="SAM" id="Phobius"/>
    </source>
</evidence>
<dbReference type="InterPro" id="IPR000276">
    <property type="entry name" value="GPCR_Rhodpsn"/>
</dbReference>
<dbReference type="AlphaFoldDB" id="A0A9D4BCA8"/>
<feature type="transmembrane region" description="Helical" evidence="9">
    <location>
        <begin position="37"/>
        <end position="54"/>
    </location>
</feature>
<dbReference type="EMBL" id="JAIWYP010000114">
    <property type="protein sequence ID" value="KAH3689515.1"/>
    <property type="molecule type" value="Genomic_DNA"/>
</dbReference>
<dbReference type="Gene3D" id="1.20.1070.10">
    <property type="entry name" value="Rhodopsin 7-helix transmembrane proteins"/>
    <property type="match status" value="1"/>
</dbReference>
<keyword evidence="4 8" id="KW-0297">G-protein coupled receptor</keyword>
<keyword evidence="5 9" id="KW-0472">Membrane</keyword>
<organism evidence="11 12">
    <name type="scientific">Dreissena polymorpha</name>
    <name type="common">Zebra mussel</name>
    <name type="synonym">Mytilus polymorpha</name>
    <dbReference type="NCBI Taxonomy" id="45954"/>
    <lineage>
        <taxon>Eukaryota</taxon>
        <taxon>Metazoa</taxon>
        <taxon>Spiralia</taxon>
        <taxon>Lophotrochozoa</taxon>
        <taxon>Mollusca</taxon>
        <taxon>Bivalvia</taxon>
        <taxon>Autobranchia</taxon>
        <taxon>Heteroconchia</taxon>
        <taxon>Euheterodonta</taxon>
        <taxon>Imparidentia</taxon>
        <taxon>Neoheterodontei</taxon>
        <taxon>Myida</taxon>
        <taxon>Dreissenoidea</taxon>
        <taxon>Dreissenidae</taxon>
        <taxon>Dreissena</taxon>
    </lineage>
</organism>
<feature type="transmembrane region" description="Helical" evidence="9">
    <location>
        <begin position="74"/>
        <end position="91"/>
    </location>
</feature>
<sequence>MTLLLALPPEVYSIWEAYPWRFGQSFCILKSFIMEMTSYSSVLTITGFTVERYLSICHPMKLQHCCHISRAKRCIVLICVVSILSALPYPVHTRTFYYLSDPHSGQHIPDSLVCNIPQKWTGRMIIVFQLSTFVYFVLPMAILSLMYILIGIKLHRTELRTKYDTQYGQATATKARRAILKMLVAVVVAFLSAGLRSMLKDL</sequence>
<dbReference type="PANTHER" id="PTHR24243">
    <property type="entry name" value="G-PROTEIN COUPLED RECEPTOR"/>
    <property type="match status" value="1"/>
</dbReference>
<comment type="subcellular location">
    <subcellularLocation>
        <location evidence="1">Membrane</location>
        <topology evidence="1">Multi-pass membrane protein</topology>
    </subcellularLocation>
</comment>
<evidence type="ECO:0000313" key="11">
    <source>
        <dbReference type="EMBL" id="KAH3689515.1"/>
    </source>
</evidence>
<proteinExistence type="inferred from homology"/>
<name>A0A9D4BCA8_DREPO</name>
<dbReference type="PROSITE" id="PS50262">
    <property type="entry name" value="G_PROTEIN_RECEP_F1_2"/>
    <property type="match status" value="1"/>
</dbReference>
<dbReference type="GO" id="GO:0008188">
    <property type="term" value="F:neuropeptide receptor activity"/>
    <property type="evidence" value="ECO:0007669"/>
    <property type="project" value="TreeGrafter"/>
</dbReference>
<reference evidence="11" key="2">
    <citation type="submission" date="2020-11" db="EMBL/GenBank/DDBJ databases">
        <authorList>
            <person name="McCartney M.A."/>
            <person name="Auch B."/>
            <person name="Kono T."/>
            <person name="Mallez S."/>
            <person name="Becker A."/>
            <person name="Gohl D.M."/>
            <person name="Silverstein K.A.T."/>
            <person name="Koren S."/>
            <person name="Bechman K.B."/>
            <person name="Herman A."/>
            <person name="Abrahante J.E."/>
            <person name="Garbe J."/>
        </authorList>
    </citation>
    <scope>NUCLEOTIDE SEQUENCE</scope>
    <source>
        <strain evidence="11">Duluth1</strain>
        <tissue evidence="11">Whole animal</tissue>
    </source>
</reference>
<dbReference type="Pfam" id="PF00001">
    <property type="entry name" value="7tm_1"/>
    <property type="match status" value="1"/>
</dbReference>
<keyword evidence="3 9" id="KW-1133">Transmembrane helix</keyword>
<keyword evidence="12" id="KW-1185">Reference proteome</keyword>
<dbReference type="PRINTS" id="PR00237">
    <property type="entry name" value="GPCRRHODOPSN"/>
</dbReference>
<feature type="domain" description="G-protein coupled receptors family 1 profile" evidence="10">
    <location>
        <begin position="1"/>
        <end position="202"/>
    </location>
</feature>
<dbReference type="PROSITE" id="PS00237">
    <property type="entry name" value="G_PROTEIN_RECEP_F1_1"/>
    <property type="match status" value="1"/>
</dbReference>
<evidence type="ECO:0000256" key="1">
    <source>
        <dbReference type="ARBA" id="ARBA00004141"/>
    </source>
</evidence>
<evidence type="ECO:0000256" key="4">
    <source>
        <dbReference type="ARBA" id="ARBA00023040"/>
    </source>
</evidence>
<evidence type="ECO:0000259" key="10">
    <source>
        <dbReference type="PROSITE" id="PS50262"/>
    </source>
</evidence>
<feature type="transmembrane region" description="Helical" evidence="9">
    <location>
        <begin position="125"/>
        <end position="150"/>
    </location>
</feature>
<dbReference type="GO" id="GO:0005886">
    <property type="term" value="C:plasma membrane"/>
    <property type="evidence" value="ECO:0007669"/>
    <property type="project" value="TreeGrafter"/>
</dbReference>
<evidence type="ECO:0000256" key="7">
    <source>
        <dbReference type="ARBA" id="ARBA00023224"/>
    </source>
</evidence>